<dbReference type="Gene3D" id="3.30.70.1090">
    <property type="entry name" value="Dimeric alpha+beta barrel"/>
    <property type="match status" value="1"/>
</dbReference>
<keyword evidence="2" id="KW-1185">Reference proteome</keyword>
<comment type="caution">
    <text evidence="1">The sequence shown here is derived from an EMBL/GenBank/DDBJ whole genome shotgun (WGS) entry which is preliminary data.</text>
</comment>
<proteinExistence type="predicted"/>
<evidence type="ECO:0000313" key="1">
    <source>
        <dbReference type="EMBL" id="GAA0297135.1"/>
    </source>
</evidence>
<dbReference type="InterPro" id="IPR038474">
    <property type="entry name" value="Polyketide_synth_cyclase_sf"/>
</dbReference>
<dbReference type="EMBL" id="BAAABV010000018">
    <property type="protein sequence ID" value="GAA0297135.1"/>
    <property type="molecule type" value="Genomic_DNA"/>
</dbReference>
<dbReference type="InterPro" id="IPR011008">
    <property type="entry name" value="Dimeric_a/b-barrel"/>
</dbReference>
<name>A0ABN0VFV9_9ACTN</name>
<gene>
    <name evidence="1" type="ORF">GCM10010302_39740</name>
</gene>
<evidence type="ECO:0000313" key="2">
    <source>
        <dbReference type="Proteomes" id="UP001501867"/>
    </source>
</evidence>
<dbReference type="Proteomes" id="UP001501867">
    <property type="component" value="Unassembled WGS sequence"/>
</dbReference>
<protein>
    <submittedName>
        <fullName evidence="1">TcmI family type II polyketide cyclase</fullName>
    </submittedName>
</protein>
<reference evidence="1 2" key="1">
    <citation type="journal article" date="2019" name="Int. J. Syst. Evol. Microbiol.">
        <title>The Global Catalogue of Microorganisms (GCM) 10K type strain sequencing project: providing services to taxonomists for standard genome sequencing and annotation.</title>
        <authorList>
            <consortium name="The Broad Institute Genomics Platform"/>
            <consortium name="The Broad Institute Genome Sequencing Center for Infectious Disease"/>
            <person name="Wu L."/>
            <person name="Ma J."/>
        </authorList>
    </citation>
    <scope>NUCLEOTIDE SEQUENCE [LARGE SCALE GENOMIC DNA]</scope>
    <source>
        <strain evidence="1 2">JCM 4505</strain>
    </source>
</reference>
<dbReference type="InterPro" id="IPR006765">
    <property type="entry name" value="Polyketide_synth_cyclase"/>
</dbReference>
<organism evidence="1 2">
    <name type="scientific">Streptomyces polychromogenes</name>
    <dbReference type="NCBI Taxonomy" id="67342"/>
    <lineage>
        <taxon>Bacteria</taxon>
        <taxon>Bacillati</taxon>
        <taxon>Actinomycetota</taxon>
        <taxon>Actinomycetes</taxon>
        <taxon>Kitasatosporales</taxon>
        <taxon>Streptomycetaceae</taxon>
        <taxon>Streptomyces</taxon>
    </lineage>
</organism>
<accession>A0ABN0VFV9</accession>
<dbReference type="SUPFAM" id="SSF54909">
    <property type="entry name" value="Dimeric alpha+beta barrel"/>
    <property type="match status" value="1"/>
</dbReference>
<sequence>MERRLIVARMDPRDAHSVSEVFAESDAGELPGRIGVTARSLFHFQGLYFHLIESDRPVRERIGEAVTDPLFQDVSRRLEPFVTAYDPQSWQGPADAMATRFYSWRAQ</sequence>
<dbReference type="Pfam" id="PF04673">
    <property type="entry name" value="Cyclase_polyket"/>
    <property type="match status" value="1"/>
</dbReference>
<dbReference type="RefSeq" id="WP_344161018.1">
    <property type="nucleotide sequence ID" value="NZ_BAAABV010000018.1"/>
</dbReference>